<name>A0ABT0RNT0_9SPHN</name>
<proteinExistence type="inferred from homology"/>
<dbReference type="PANTHER" id="PTHR10003">
    <property type="entry name" value="SUPEROXIDE DISMUTASE CU-ZN -RELATED"/>
    <property type="match status" value="1"/>
</dbReference>
<accession>A0ABT0RNT0</accession>
<evidence type="ECO:0000256" key="2">
    <source>
        <dbReference type="SAM" id="MobiDB-lite"/>
    </source>
</evidence>
<dbReference type="SUPFAM" id="SSF49329">
    <property type="entry name" value="Cu,Zn superoxide dismutase-like"/>
    <property type="match status" value="1"/>
</dbReference>
<evidence type="ECO:0000313" key="5">
    <source>
        <dbReference type="Proteomes" id="UP001165363"/>
    </source>
</evidence>
<evidence type="ECO:0000259" key="3">
    <source>
        <dbReference type="Pfam" id="PF00080"/>
    </source>
</evidence>
<keyword evidence="5" id="KW-1185">Reference proteome</keyword>
<reference evidence="4" key="1">
    <citation type="submission" date="2022-05" db="EMBL/GenBank/DDBJ databases">
        <authorList>
            <person name="Jo J.-H."/>
            <person name="Im W.-T."/>
        </authorList>
    </citation>
    <scope>NUCLEOTIDE SEQUENCE</scope>
    <source>
        <strain evidence="4">SE158</strain>
    </source>
</reference>
<dbReference type="InterPro" id="IPR024134">
    <property type="entry name" value="SOD_Cu/Zn_/chaperone"/>
</dbReference>
<evidence type="ECO:0000256" key="1">
    <source>
        <dbReference type="ARBA" id="ARBA00010457"/>
    </source>
</evidence>
<dbReference type="Pfam" id="PF00080">
    <property type="entry name" value="Sod_Cu"/>
    <property type="match status" value="1"/>
</dbReference>
<evidence type="ECO:0000313" key="4">
    <source>
        <dbReference type="EMBL" id="MCL6684288.1"/>
    </source>
</evidence>
<dbReference type="Proteomes" id="UP001165363">
    <property type="component" value="Unassembled WGS sequence"/>
</dbReference>
<dbReference type="InterPro" id="IPR001424">
    <property type="entry name" value="SOD_Cu_Zn_dom"/>
</dbReference>
<dbReference type="Gene3D" id="2.60.40.200">
    <property type="entry name" value="Superoxide dismutase, copper/zinc binding domain"/>
    <property type="match status" value="1"/>
</dbReference>
<feature type="domain" description="Superoxide dismutase copper/zinc binding" evidence="3">
    <location>
        <begin position="23"/>
        <end position="136"/>
    </location>
</feature>
<gene>
    <name evidence="4" type="ORF">LZ536_10295</name>
</gene>
<comment type="caution">
    <text evidence="4">The sequence shown here is derived from an EMBL/GenBank/DDBJ whole genome shotgun (WGS) entry which is preliminary data.</text>
</comment>
<dbReference type="EMBL" id="JAMGBD010000002">
    <property type="protein sequence ID" value="MCL6684288.1"/>
    <property type="molecule type" value="Genomic_DNA"/>
</dbReference>
<feature type="region of interest" description="Disordered" evidence="2">
    <location>
        <begin position="59"/>
        <end position="83"/>
    </location>
</feature>
<dbReference type="InterPro" id="IPR036423">
    <property type="entry name" value="SOD-like_Cu/Zn_dom_sf"/>
</dbReference>
<comment type="similarity">
    <text evidence="1">Belongs to the Cu-Zn superoxide dismutase family.</text>
</comment>
<protein>
    <submittedName>
        <fullName evidence="4">Superoxide dismutase family protein</fullName>
    </submittedName>
</protein>
<organism evidence="4 5">
    <name type="scientific">Sphingomonas alba</name>
    <dbReference type="NCBI Taxonomy" id="2908208"/>
    <lineage>
        <taxon>Bacteria</taxon>
        <taxon>Pseudomonadati</taxon>
        <taxon>Pseudomonadota</taxon>
        <taxon>Alphaproteobacteria</taxon>
        <taxon>Sphingomonadales</taxon>
        <taxon>Sphingomonadaceae</taxon>
        <taxon>Sphingomonas</taxon>
    </lineage>
</organism>
<sequence>MAPVAAVAAPLVRGDGSPAGTATLNGNELTIAATGLAPGPHGLHLHAVGLCQGPDFASAGPHWNPTNRKHGTENAEGPHLGDLPNLDVGADGKGSVTLTVPDGFIDADGGAVVIHAGPVDNKTDPAGNSGARIACAPFTR</sequence>